<feature type="coiled-coil region" evidence="1">
    <location>
        <begin position="111"/>
        <end position="138"/>
    </location>
</feature>
<evidence type="ECO:0000256" key="2">
    <source>
        <dbReference type="SAM" id="MobiDB-lite"/>
    </source>
</evidence>
<reference evidence="3 4" key="1">
    <citation type="submission" date="2023-10" db="EMBL/GenBank/DDBJ databases">
        <title>Draft genome sequence of Xylaria bambusicola isolate GMP-LS, the root and basal stem rot pathogen of sugarcane in Indonesia.</title>
        <authorList>
            <person name="Selvaraj P."/>
            <person name="Muralishankar V."/>
            <person name="Muruganantham S."/>
            <person name="Sp S."/>
            <person name="Haryani S."/>
            <person name="Lau K.J.X."/>
            <person name="Naqvi N.I."/>
        </authorList>
    </citation>
    <scope>NUCLEOTIDE SEQUENCE [LARGE SCALE GENOMIC DNA]</scope>
    <source>
        <strain evidence="3">GMP-LS</strain>
    </source>
</reference>
<keyword evidence="4" id="KW-1185">Reference proteome</keyword>
<evidence type="ECO:0000256" key="1">
    <source>
        <dbReference type="SAM" id="Coils"/>
    </source>
</evidence>
<dbReference type="EMBL" id="JAWHQM010000020">
    <property type="protein sequence ID" value="KAK5631519.1"/>
    <property type="molecule type" value="Genomic_DNA"/>
</dbReference>
<evidence type="ECO:0000313" key="3">
    <source>
        <dbReference type="EMBL" id="KAK5631519.1"/>
    </source>
</evidence>
<name>A0AAN7V0B1_9PEZI</name>
<feature type="region of interest" description="Disordered" evidence="2">
    <location>
        <begin position="465"/>
        <end position="485"/>
    </location>
</feature>
<protein>
    <submittedName>
        <fullName evidence="3">Uncharacterized protein</fullName>
    </submittedName>
</protein>
<comment type="caution">
    <text evidence="3">The sequence shown here is derived from an EMBL/GenBank/DDBJ whole genome shotgun (WGS) entry which is preliminary data.</text>
</comment>
<dbReference type="Proteomes" id="UP001305414">
    <property type="component" value="Unassembled WGS sequence"/>
</dbReference>
<feature type="coiled-coil region" evidence="1">
    <location>
        <begin position="34"/>
        <end position="61"/>
    </location>
</feature>
<evidence type="ECO:0000313" key="4">
    <source>
        <dbReference type="Proteomes" id="UP001305414"/>
    </source>
</evidence>
<proteinExistence type="predicted"/>
<gene>
    <name evidence="3" type="ORF">RRF57_007233</name>
</gene>
<organism evidence="3 4">
    <name type="scientific">Xylaria bambusicola</name>
    <dbReference type="NCBI Taxonomy" id="326684"/>
    <lineage>
        <taxon>Eukaryota</taxon>
        <taxon>Fungi</taxon>
        <taxon>Dikarya</taxon>
        <taxon>Ascomycota</taxon>
        <taxon>Pezizomycotina</taxon>
        <taxon>Sordariomycetes</taxon>
        <taxon>Xylariomycetidae</taxon>
        <taxon>Xylariales</taxon>
        <taxon>Xylariaceae</taxon>
        <taxon>Xylaria</taxon>
    </lineage>
</organism>
<accession>A0AAN7V0B1</accession>
<feature type="region of interest" description="Disordered" evidence="2">
    <location>
        <begin position="384"/>
        <end position="405"/>
    </location>
</feature>
<keyword evidence="1" id="KW-0175">Coiled coil</keyword>
<sequence>MLSVASPQEMGTQEIIDFFRLLSTLANDASATCVEKALKENKELKGDKDSLVRALTDLQAKLDAQVKKSDIAVAQSGEAKATADALKSEIDGAKQTIVAKDKMLEDDASAITGLQSKVAALENDVKTREEEIKKHMEQQAKDAGRITKLTTEFGAKKSELEMISNQLKELQDLSCKVIDGSKDFALSEIDKIYGYAKGIGLKYLQGDLSDDILTDTAYFEGIRRGFGLPLHPSNSIPAKKVRIAVFLASLGTMLADEIFIPFYFSTNDQDAPEGTDTMTTTLSYLSQVDPKRELHLRSVLLAIDPDEQVKVANNRAMGIAWEIHYLRYLVTEDQRENFYQDVIQLCRLAVESWNTLRHLKEKVESFTGAEDDTETFWLPAELDSTSQAKKPQASSKPNGLVSKSSRNSLKSAKGIKLVWPGFYYGNEVLKQGFILLDSQVAGASEEAAPLRRNLRAMQRASIGSSVLSQRRSVTKKSKFSPTAGD</sequence>
<dbReference type="AlphaFoldDB" id="A0AAN7V0B1"/>